<sequence length="916" mass="104133">MASSQVEMAAASAPFGCILRNHSRRDRCRDSTALRQNLKDLVTSINLSPDPNDNEQTADGRQLKLVSSNQEKEVFEEKQHCLDSDLGGSDQAAAITSGEPETDGGSNLGASSLVQIWEARLGHSNSMNRAATASTWSNCPLSCSNENPSTKPGGLGDAMDENRLSQDGLTADWDSDRTVPEVARQCSASSSTFSSMSQDRNPDPKEGLKTPRVADIIRRLISANDENDNEVINNGGAEAVGSDHSSEQKGFVVQVTNSPRLRGRHAFNHLLVLMERDRQKELDSLGQRHAVSRFSQKGRIQANLRLKVLQRGMSVHIQSQQRPMSSGSEGSTSSRSSSIVHLREKFKAESSKVAENTNPTPPHTRSANKCHVSKDCSSITSVRSNVTESHRVEVKDTSTQDLVPEHKQPVITEDHQDEREIASKSTHQLEKLESFEVQGPVESHQEQEVTSSKLQEQAEPYTSINGCWYDEGMVEEEEGQDSTVEEEGQESIMEEEELMASEEGGYEWFLGVSRPRSYWEGQRQAWYRQILETESENSDIRKLLERRSVSTFLTSDFHDRMNCLMVNHFQRQIHHMSEPTEDEMSNEERMNRFLSSFMQNHPRLPDGQEEKQVQKVEEVIQQEEAKEEEEHICSRSGERRGQLMVEEEEQQICMNCQPNQDVDDGKALQEKGYRERVEDEEEEEEEEESEEQGKILIEEDNYEVEDHNDDVYTEEEEEEEEESMVGQKYHEASQYFNHSNPSSVTMPSPTSIRSWSYRSHEMGNNDHQALASTSSREMLHSNPYYNDAWQHINSIDHISSEMGLINEMREQMKQLYQEMSELRKSINSCMDMQVKFQDSIKEDLFSARGKRMKPKRKASSKGHCRICCKKQIDSLLYRCGHMCTCLKCAQELQWNGGNCPICRDPIDDVVQVLMDS</sequence>
<keyword evidence="1" id="KW-0862">Zinc</keyword>
<feature type="region of interest" description="Disordered" evidence="2">
    <location>
        <begin position="672"/>
        <end position="727"/>
    </location>
</feature>
<reference evidence="4 5" key="1">
    <citation type="journal article" date="2023" name="Hortic Res">
        <title>Pangenome of water caltrop reveals structural variations and asymmetric subgenome divergence after allopolyploidization.</title>
        <authorList>
            <person name="Zhang X."/>
            <person name="Chen Y."/>
            <person name="Wang L."/>
            <person name="Yuan Y."/>
            <person name="Fang M."/>
            <person name="Shi L."/>
            <person name="Lu R."/>
            <person name="Comes H.P."/>
            <person name="Ma Y."/>
            <person name="Chen Y."/>
            <person name="Huang G."/>
            <person name="Zhou Y."/>
            <person name="Zheng Z."/>
            <person name="Qiu Y."/>
        </authorList>
    </citation>
    <scope>NUCLEOTIDE SEQUENCE [LARGE SCALE GENOMIC DNA]</scope>
    <source>
        <tissue evidence="4">Roots</tissue>
    </source>
</reference>
<dbReference type="CDD" id="cd16647">
    <property type="entry name" value="mRING-HC-C3HC5_NEU1"/>
    <property type="match status" value="1"/>
</dbReference>
<feature type="region of interest" description="Disordered" evidence="2">
    <location>
        <begin position="168"/>
        <end position="209"/>
    </location>
</feature>
<feature type="compositionally biased region" description="Low complexity" evidence="2">
    <location>
        <begin position="187"/>
        <end position="197"/>
    </location>
</feature>
<keyword evidence="1" id="KW-0863">Zinc-finger</keyword>
<feature type="compositionally biased region" description="Low complexity" evidence="2">
    <location>
        <begin position="325"/>
        <end position="338"/>
    </location>
</feature>
<dbReference type="InterPro" id="IPR013083">
    <property type="entry name" value="Znf_RING/FYVE/PHD"/>
</dbReference>
<keyword evidence="5" id="KW-1185">Reference proteome</keyword>
<organism evidence="4 5">
    <name type="scientific">Trapa incisa</name>
    <dbReference type="NCBI Taxonomy" id="236973"/>
    <lineage>
        <taxon>Eukaryota</taxon>
        <taxon>Viridiplantae</taxon>
        <taxon>Streptophyta</taxon>
        <taxon>Embryophyta</taxon>
        <taxon>Tracheophyta</taxon>
        <taxon>Spermatophyta</taxon>
        <taxon>Magnoliopsida</taxon>
        <taxon>eudicotyledons</taxon>
        <taxon>Gunneridae</taxon>
        <taxon>Pentapetalae</taxon>
        <taxon>rosids</taxon>
        <taxon>malvids</taxon>
        <taxon>Myrtales</taxon>
        <taxon>Lythraceae</taxon>
        <taxon>Trapa</taxon>
    </lineage>
</organism>
<evidence type="ECO:0000259" key="3">
    <source>
        <dbReference type="PROSITE" id="PS50089"/>
    </source>
</evidence>
<dbReference type="AlphaFoldDB" id="A0AAN7GIP6"/>
<dbReference type="Gene3D" id="3.30.40.10">
    <property type="entry name" value="Zinc/RING finger domain, C3HC4 (zinc finger)"/>
    <property type="match status" value="1"/>
</dbReference>
<evidence type="ECO:0000256" key="2">
    <source>
        <dbReference type="SAM" id="MobiDB-lite"/>
    </source>
</evidence>
<gene>
    <name evidence="4" type="ORF">SAY87_000460</name>
</gene>
<dbReference type="Pfam" id="PF13920">
    <property type="entry name" value="zf-C3HC4_3"/>
    <property type="match status" value="1"/>
</dbReference>
<dbReference type="GO" id="GO:0008270">
    <property type="term" value="F:zinc ion binding"/>
    <property type="evidence" value="ECO:0007669"/>
    <property type="project" value="UniProtKB-KW"/>
</dbReference>
<protein>
    <recommendedName>
        <fullName evidence="3">RING-type domain-containing protein</fullName>
    </recommendedName>
</protein>
<keyword evidence="1" id="KW-0479">Metal-binding</keyword>
<dbReference type="EMBL" id="JAXIOK010000023">
    <property type="protein sequence ID" value="KAK4742459.1"/>
    <property type="molecule type" value="Genomic_DNA"/>
</dbReference>
<evidence type="ECO:0000313" key="4">
    <source>
        <dbReference type="EMBL" id="KAK4742459.1"/>
    </source>
</evidence>
<evidence type="ECO:0000313" key="5">
    <source>
        <dbReference type="Proteomes" id="UP001345219"/>
    </source>
</evidence>
<dbReference type="InterPro" id="IPR001841">
    <property type="entry name" value="Znf_RING"/>
</dbReference>
<dbReference type="PROSITE" id="PS50089">
    <property type="entry name" value="ZF_RING_2"/>
    <property type="match status" value="1"/>
</dbReference>
<feature type="region of interest" description="Disordered" evidence="2">
    <location>
        <begin position="83"/>
        <end position="107"/>
    </location>
</feature>
<feature type="compositionally biased region" description="Polar residues" evidence="2">
    <location>
        <begin position="353"/>
        <end position="367"/>
    </location>
</feature>
<name>A0AAN7GIP6_9MYRT</name>
<feature type="compositionally biased region" description="Acidic residues" evidence="2">
    <location>
        <begin position="698"/>
        <end position="723"/>
    </location>
</feature>
<dbReference type="SUPFAM" id="SSF57850">
    <property type="entry name" value="RING/U-box"/>
    <property type="match status" value="1"/>
</dbReference>
<evidence type="ECO:0000256" key="1">
    <source>
        <dbReference type="PROSITE-ProRule" id="PRU00175"/>
    </source>
</evidence>
<dbReference type="PANTHER" id="PTHR47820">
    <property type="entry name" value="BNAC05G24000D PROTEIN"/>
    <property type="match status" value="1"/>
</dbReference>
<feature type="compositionally biased region" description="Acidic residues" evidence="2">
    <location>
        <begin position="678"/>
        <end position="690"/>
    </location>
</feature>
<proteinExistence type="predicted"/>
<feature type="compositionally biased region" description="Basic and acidic residues" evidence="2">
    <location>
        <begin position="341"/>
        <end position="352"/>
    </location>
</feature>
<feature type="compositionally biased region" description="Basic and acidic residues" evidence="2">
    <location>
        <begin position="200"/>
        <end position="209"/>
    </location>
</feature>
<accession>A0AAN7GIP6</accession>
<dbReference type="Proteomes" id="UP001345219">
    <property type="component" value="Chromosome 1"/>
</dbReference>
<dbReference type="PANTHER" id="PTHR47820:SF3">
    <property type="entry name" value="OS07G0499800 PROTEIN"/>
    <property type="match status" value="1"/>
</dbReference>
<feature type="domain" description="RING-type" evidence="3">
    <location>
        <begin position="864"/>
        <end position="903"/>
    </location>
</feature>
<comment type="caution">
    <text evidence="4">The sequence shown here is derived from an EMBL/GenBank/DDBJ whole genome shotgun (WGS) entry which is preliminary data.</text>
</comment>
<feature type="region of interest" description="Disordered" evidence="2">
    <location>
        <begin position="315"/>
        <end position="372"/>
    </location>
</feature>